<gene>
    <name evidence="3" type="ORF">NITGR_550036</name>
</gene>
<keyword evidence="2" id="KW-0472">Membrane</keyword>
<dbReference type="HOGENOM" id="CLU_625334_0_0_0"/>
<dbReference type="STRING" id="1266370.NITGR_550036"/>
<evidence type="ECO:0000256" key="2">
    <source>
        <dbReference type="SAM" id="Phobius"/>
    </source>
</evidence>
<dbReference type="InParanoid" id="M1YKL9"/>
<keyword evidence="4" id="KW-1185">Reference proteome</keyword>
<protein>
    <recommendedName>
        <fullName evidence="5">Type 4 fimbrial biogenesis protein PilX N-terminal domain-containing protein</fullName>
    </recommendedName>
</protein>
<reference evidence="3 4" key="1">
    <citation type="journal article" date="2013" name="Front. Microbiol.">
        <title>The genome of Nitrospina gracilis illuminates the metabolism and evolution of the major marine nitrite oxidizer.</title>
        <authorList>
            <person name="Luecker S."/>
            <person name="Nowka B."/>
            <person name="Rattei T."/>
            <person name="Spieck E."/>
            <person name="and Daims H."/>
        </authorList>
    </citation>
    <scope>NUCLEOTIDE SEQUENCE [LARGE SCALE GENOMIC DNA]</scope>
    <source>
        <strain evidence="3 4">3/211</strain>
    </source>
</reference>
<proteinExistence type="predicted"/>
<keyword evidence="2" id="KW-0812">Transmembrane</keyword>
<evidence type="ECO:0000313" key="4">
    <source>
        <dbReference type="Proteomes" id="UP000011704"/>
    </source>
</evidence>
<feature type="compositionally biased region" description="Basic and acidic residues" evidence="1">
    <location>
        <begin position="1"/>
        <end position="10"/>
    </location>
</feature>
<organism evidence="3 4">
    <name type="scientific">Nitrospina gracilis (strain 3/211)</name>
    <dbReference type="NCBI Taxonomy" id="1266370"/>
    <lineage>
        <taxon>Bacteria</taxon>
        <taxon>Pseudomonadati</taxon>
        <taxon>Nitrospinota/Tectimicrobiota group</taxon>
        <taxon>Nitrospinota</taxon>
        <taxon>Nitrospinia</taxon>
        <taxon>Nitrospinales</taxon>
        <taxon>Nitrospinaceae</taxon>
        <taxon>Nitrospina</taxon>
    </lineage>
</organism>
<evidence type="ECO:0000256" key="1">
    <source>
        <dbReference type="SAM" id="MobiDB-lite"/>
    </source>
</evidence>
<dbReference type="RefSeq" id="WP_005009327.1">
    <property type="nucleotide sequence ID" value="NZ_HG422173.1"/>
</dbReference>
<accession>M1YKL9</accession>
<dbReference type="AlphaFoldDB" id="M1YKL9"/>
<name>M1YKL9_NITG3</name>
<dbReference type="OrthoDB" id="5790271at2"/>
<dbReference type="Proteomes" id="UP000011704">
    <property type="component" value="Unassembled WGS sequence"/>
</dbReference>
<keyword evidence="2" id="KW-1133">Transmembrane helix</keyword>
<evidence type="ECO:0008006" key="5">
    <source>
        <dbReference type="Google" id="ProtNLM"/>
    </source>
</evidence>
<feature type="transmembrane region" description="Helical" evidence="2">
    <location>
        <begin position="28"/>
        <end position="48"/>
    </location>
</feature>
<sequence length="438" mass="45682">MKTTNKHQEHSFTGNIGEPQSHRNESGAVLVVVLLMMVVLIGLIPAAINMTRNDYTRTANYQESKEAFYISEAGVQEAIRMTKTMSRDTILGTNSGLLEPGGTVVSFNGANYNEYNYGNGTYKIRVDDNTEPDGDTTTDTDKVLVVTAVGTSNSGVEKTIRANIYKYDLPPSTFPSALTMVGPLSAINISGNSFEVNGADQAGGNGLDLSGNPDASCPGKAAIATESSGPVTEVSNMNNCSTAATNTCIEVPGGNANKNDGNYVGVNSNTRDFETSQTTFSSADSTELHQMLTADGDNDGTPDLVTNYYTGNQHFSGGTYGTDANPQVTYVTGDLDLSGNLTGSGILIVDGNLKIAGTTNWNGVILVGACTTCSSTATDTTGVGSGNINGALVVGNGTQAQADIRGNFAINYSCEGINLANAVFNDNVSVVDWFETGA</sequence>
<evidence type="ECO:0000313" key="3">
    <source>
        <dbReference type="EMBL" id="CCQ91034.1"/>
    </source>
</evidence>
<dbReference type="EMBL" id="CAQJ01000061">
    <property type="protein sequence ID" value="CCQ91034.1"/>
    <property type="molecule type" value="Genomic_DNA"/>
</dbReference>
<feature type="region of interest" description="Disordered" evidence="1">
    <location>
        <begin position="1"/>
        <end position="22"/>
    </location>
</feature>
<comment type="caution">
    <text evidence="3">The sequence shown here is derived from an EMBL/GenBank/DDBJ whole genome shotgun (WGS) entry which is preliminary data.</text>
</comment>